<feature type="binding site" evidence="10">
    <location>
        <position position="168"/>
    </location>
    <ligand>
        <name>Zn(2+)</name>
        <dbReference type="ChEBI" id="CHEBI:29105"/>
        <note>catalytic</note>
    </ligand>
</feature>
<reference evidence="13 14" key="1">
    <citation type="submission" date="2020-04" db="EMBL/GenBank/DDBJ databases">
        <authorList>
            <person name="Alioto T."/>
            <person name="Alioto T."/>
            <person name="Gomez Garrido J."/>
        </authorList>
    </citation>
    <scope>NUCLEOTIDE SEQUENCE [LARGE SCALE GENOMIC DNA]</scope>
</reference>
<dbReference type="EMBL" id="CADEPI010000047">
    <property type="protein sequence ID" value="CAB3369737.1"/>
    <property type="molecule type" value="Genomic_DNA"/>
</dbReference>
<organism evidence="13 14">
    <name type="scientific">Cloeon dipterum</name>
    <dbReference type="NCBI Taxonomy" id="197152"/>
    <lineage>
        <taxon>Eukaryota</taxon>
        <taxon>Metazoa</taxon>
        <taxon>Ecdysozoa</taxon>
        <taxon>Arthropoda</taxon>
        <taxon>Hexapoda</taxon>
        <taxon>Insecta</taxon>
        <taxon>Pterygota</taxon>
        <taxon>Palaeoptera</taxon>
        <taxon>Ephemeroptera</taxon>
        <taxon>Pisciforma</taxon>
        <taxon>Baetidae</taxon>
        <taxon>Cloeon</taxon>
    </lineage>
</organism>
<evidence type="ECO:0000256" key="3">
    <source>
        <dbReference type="ARBA" id="ARBA00022729"/>
    </source>
</evidence>
<dbReference type="Pfam" id="PF01400">
    <property type="entry name" value="Astacin"/>
    <property type="match status" value="1"/>
</dbReference>
<feature type="signal peptide" evidence="11">
    <location>
        <begin position="1"/>
        <end position="20"/>
    </location>
</feature>
<dbReference type="InterPro" id="IPR034035">
    <property type="entry name" value="Astacin-like_dom"/>
</dbReference>
<dbReference type="EC" id="3.4.24.-" evidence="11"/>
<dbReference type="Proteomes" id="UP000494165">
    <property type="component" value="Unassembled WGS sequence"/>
</dbReference>
<name>A0A8S1CPF3_9INSE</name>
<evidence type="ECO:0000256" key="1">
    <source>
        <dbReference type="ARBA" id="ARBA00022670"/>
    </source>
</evidence>
<gene>
    <name evidence="13" type="ORF">CLODIP_2_CD04260</name>
</gene>
<keyword evidence="6 10" id="KW-0482">Metalloprotease</keyword>
<evidence type="ECO:0000256" key="6">
    <source>
        <dbReference type="ARBA" id="ARBA00023049"/>
    </source>
</evidence>
<dbReference type="InterPro" id="IPR006026">
    <property type="entry name" value="Peptidase_Metallo"/>
</dbReference>
<evidence type="ECO:0000259" key="12">
    <source>
        <dbReference type="PROSITE" id="PS51864"/>
    </source>
</evidence>
<dbReference type="PROSITE" id="PS51864">
    <property type="entry name" value="ASTACIN"/>
    <property type="match status" value="1"/>
</dbReference>
<keyword evidence="14" id="KW-1185">Reference proteome</keyword>
<dbReference type="PANTHER" id="PTHR10127:SF780">
    <property type="entry name" value="METALLOENDOPEPTIDASE"/>
    <property type="match status" value="1"/>
</dbReference>
<evidence type="ECO:0000256" key="2">
    <source>
        <dbReference type="ARBA" id="ARBA00022723"/>
    </source>
</evidence>
<accession>A0A8S1CPF3</accession>
<feature type="chain" id="PRO_5035959178" description="Metalloendopeptidase" evidence="11">
    <location>
        <begin position="21"/>
        <end position="274"/>
    </location>
</feature>
<evidence type="ECO:0000256" key="8">
    <source>
        <dbReference type="ARBA" id="ARBA00023157"/>
    </source>
</evidence>
<proteinExistence type="predicted"/>
<dbReference type="GO" id="GO:0008270">
    <property type="term" value="F:zinc ion binding"/>
    <property type="evidence" value="ECO:0007669"/>
    <property type="project" value="UniProtKB-UniRule"/>
</dbReference>
<keyword evidence="7" id="KW-0865">Zymogen</keyword>
<dbReference type="FunFam" id="3.40.390.10:FF:000015">
    <property type="entry name" value="Meprin A subunit"/>
    <property type="match status" value="1"/>
</dbReference>
<comment type="cofactor">
    <cofactor evidence="10 11">
        <name>Zn(2+)</name>
        <dbReference type="ChEBI" id="CHEBI:29105"/>
    </cofactor>
    <text evidence="10 11">Binds 1 zinc ion per subunit.</text>
</comment>
<feature type="domain" description="Peptidase M12A" evidence="12">
    <location>
        <begin position="75"/>
        <end position="270"/>
    </location>
</feature>
<evidence type="ECO:0000256" key="5">
    <source>
        <dbReference type="ARBA" id="ARBA00022833"/>
    </source>
</evidence>
<evidence type="ECO:0000256" key="10">
    <source>
        <dbReference type="PROSITE-ProRule" id="PRU01211"/>
    </source>
</evidence>
<comment type="caution">
    <text evidence="10">Lacks conserved residue(s) required for the propagation of feature annotation.</text>
</comment>
<evidence type="ECO:0000256" key="4">
    <source>
        <dbReference type="ARBA" id="ARBA00022801"/>
    </source>
</evidence>
<dbReference type="PRINTS" id="PR00480">
    <property type="entry name" value="ASTACIN"/>
</dbReference>
<dbReference type="InterPro" id="IPR024079">
    <property type="entry name" value="MetalloPept_cat_dom_sf"/>
</dbReference>
<keyword evidence="3 11" id="KW-0732">Signal</keyword>
<dbReference type="CDD" id="cd04280">
    <property type="entry name" value="ZnMc_astacin_like"/>
    <property type="match status" value="1"/>
</dbReference>
<comment type="caution">
    <text evidence="13">The sequence shown here is derived from an EMBL/GenBank/DDBJ whole genome shotgun (WGS) entry which is preliminary data.</text>
</comment>
<dbReference type="SMART" id="SM00235">
    <property type="entry name" value="ZnMc"/>
    <property type="match status" value="1"/>
</dbReference>
<keyword evidence="1 10" id="KW-0645">Protease</keyword>
<dbReference type="InterPro" id="IPR001506">
    <property type="entry name" value="Peptidase_M12A"/>
</dbReference>
<keyword evidence="5 10" id="KW-0862">Zinc</keyword>
<dbReference type="SUPFAM" id="SSF55486">
    <property type="entry name" value="Metalloproteases ('zincins'), catalytic domain"/>
    <property type="match status" value="1"/>
</dbReference>
<dbReference type="PANTHER" id="PTHR10127">
    <property type="entry name" value="DISCOIDIN, CUB, EGF, LAMININ , AND ZINC METALLOPROTEASE DOMAIN CONTAINING"/>
    <property type="match status" value="1"/>
</dbReference>
<keyword evidence="8" id="KW-1015">Disulfide bond</keyword>
<dbReference type="GO" id="GO:0004222">
    <property type="term" value="F:metalloendopeptidase activity"/>
    <property type="evidence" value="ECO:0007669"/>
    <property type="project" value="UniProtKB-UniRule"/>
</dbReference>
<feature type="binding site" evidence="10">
    <location>
        <position position="178"/>
    </location>
    <ligand>
        <name>Zn(2+)</name>
        <dbReference type="ChEBI" id="CHEBI:29105"/>
        <note>catalytic</note>
    </ligand>
</feature>
<keyword evidence="2 10" id="KW-0479">Metal-binding</keyword>
<dbReference type="AlphaFoldDB" id="A0A8S1CPF3"/>
<evidence type="ECO:0000256" key="9">
    <source>
        <dbReference type="ARBA" id="ARBA00023180"/>
    </source>
</evidence>
<dbReference type="Gene3D" id="3.40.390.10">
    <property type="entry name" value="Collagenase (Catalytic Domain)"/>
    <property type="match status" value="1"/>
</dbReference>
<keyword evidence="9" id="KW-0325">Glycoprotein</keyword>
<sequence length="274" mass="31999">MREFIIFCLLLVLWRSSVWANEPPIHHGWNYPDDYDHSEVTRNLKDWHIDDDGNQWELSGLKEGDIMESNNRGRNVVRSNKINWPNGVIPYILQYGMNRGEIREVQRGMKWVEKGSCIRFRPYKDGDTDYLHIMWNLTGCWSHVGRQGGGQVTSLQRHACYVPGTVAHELLHTTGFHHEQSASDRDDYVFINYTNIKPGKAHQFAKYSAREVTDFGTGYDYSSIMHYSKTAFTKNGEDTIIPYDPSAEIGQRRMISKKDFIKLNRKYKCKKQKK</sequence>
<dbReference type="OrthoDB" id="291007at2759"/>
<keyword evidence="4 10" id="KW-0378">Hydrolase</keyword>
<evidence type="ECO:0000313" key="14">
    <source>
        <dbReference type="Proteomes" id="UP000494165"/>
    </source>
</evidence>
<dbReference type="GO" id="GO:0006508">
    <property type="term" value="P:proteolysis"/>
    <property type="evidence" value="ECO:0007669"/>
    <property type="project" value="UniProtKB-KW"/>
</dbReference>
<feature type="active site" evidence="10">
    <location>
        <position position="169"/>
    </location>
</feature>
<feature type="binding site" evidence="10">
    <location>
        <position position="172"/>
    </location>
    <ligand>
        <name>Zn(2+)</name>
        <dbReference type="ChEBI" id="CHEBI:29105"/>
        <note>catalytic</note>
    </ligand>
</feature>
<evidence type="ECO:0000256" key="7">
    <source>
        <dbReference type="ARBA" id="ARBA00023145"/>
    </source>
</evidence>
<protein>
    <recommendedName>
        <fullName evidence="11">Metalloendopeptidase</fullName>
        <ecNumber evidence="11">3.4.24.-</ecNumber>
    </recommendedName>
</protein>
<evidence type="ECO:0000313" key="13">
    <source>
        <dbReference type="EMBL" id="CAB3369737.1"/>
    </source>
</evidence>
<evidence type="ECO:0000256" key="11">
    <source>
        <dbReference type="RuleBase" id="RU361183"/>
    </source>
</evidence>